<evidence type="ECO:0000256" key="5">
    <source>
        <dbReference type="ARBA" id="ARBA00022691"/>
    </source>
</evidence>
<evidence type="ECO:0000256" key="1">
    <source>
        <dbReference type="ARBA" id="ARBA00003907"/>
    </source>
</evidence>
<dbReference type="PANTHER" id="PTHR43619">
    <property type="entry name" value="S-ADENOSYL-L-METHIONINE-DEPENDENT METHYLTRANSFERASE YKTD-RELATED"/>
    <property type="match status" value="1"/>
</dbReference>
<evidence type="ECO:0000256" key="4">
    <source>
        <dbReference type="ARBA" id="ARBA00022679"/>
    </source>
</evidence>
<dbReference type="PANTHER" id="PTHR43619:SF2">
    <property type="entry name" value="S-ADENOSYL-L-METHIONINE-DEPENDENT METHYLTRANSFERASES SUPERFAMILY PROTEIN"/>
    <property type="match status" value="1"/>
</dbReference>
<reference evidence="7 8" key="1">
    <citation type="submission" date="2020-09" db="EMBL/GenBank/DDBJ databases">
        <title>Novel species in genus Gordonia.</title>
        <authorList>
            <person name="Zhang G."/>
        </authorList>
    </citation>
    <scope>NUCLEOTIDE SEQUENCE [LARGE SCALE GENOMIC DNA]</scope>
    <source>
        <strain evidence="7 8">ON-33</strain>
    </source>
</reference>
<accession>A0ABR7WEX0</accession>
<comment type="caution">
    <text evidence="7">The sequence shown here is derived from an EMBL/GenBank/DDBJ whole genome shotgun (WGS) entry which is preliminary data.</text>
</comment>
<keyword evidence="4 7" id="KW-0808">Transferase</keyword>
<dbReference type="SUPFAM" id="SSF53335">
    <property type="entry name" value="S-adenosyl-L-methionine-dependent methyltransferases"/>
    <property type="match status" value="1"/>
</dbReference>
<protein>
    <recommendedName>
        <fullName evidence="6">S-adenosyl-L-methionine-dependent methyltransferase</fullName>
        <ecNumber evidence="6">2.1.1.-</ecNumber>
    </recommendedName>
</protein>
<comment type="similarity">
    <text evidence="2 6">Belongs to the UPF0677 family.</text>
</comment>
<dbReference type="InterPro" id="IPR007213">
    <property type="entry name" value="Ppm1/Ppm2/Tcmp"/>
</dbReference>
<keyword evidence="3 6" id="KW-0489">Methyltransferase</keyword>
<evidence type="ECO:0000256" key="2">
    <source>
        <dbReference type="ARBA" id="ARBA00008138"/>
    </source>
</evidence>
<name>A0ABR7WEX0_9ACTN</name>
<proteinExistence type="inferred from homology"/>
<dbReference type="EMBL" id="JACWMS010000002">
    <property type="protein sequence ID" value="MBD1320279.1"/>
    <property type="molecule type" value="Genomic_DNA"/>
</dbReference>
<keyword evidence="5 6" id="KW-0949">S-adenosyl-L-methionine</keyword>
<dbReference type="Gene3D" id="3.40.50.150">
    <property type="entry name" value="Vaccinia Virus protein VP39"/>
    <property type="match status" value="1"/>
</dbReference>
<dbReference type="InterPro" id="IPR029063">
    <property type="entry name" value="SAM-dependent_MTases_sf"/>
</dbReference>
<evidence type="ECO:0000313" key="8">
    <source>
        <dbReference type="Proteomes" id="UP000602395"/>
    </source>
</evidence>
<dbReference type="EC" id="2.1.1.-" evidence="6"/>
<dbReference type="InterPro" id="IPR011610">
    <property type="entry name" value="SAM_mthyl_Trfase_ML2640-like"/>
</dbReference>
<gene>
    <name evidence="7" type="ORF">IDF66_11855</name>
</gene>
<dbReference type="GO" id="GO:0008168">
    <property type="term" value="F:methyltransferase activity"/>
    <property type="evidence" value="ECO:0007669"/>
    <property type="project" value="UniProtKB-KW"/>
</dbReference>
<dbReference type="Proteomes" id="UP000602395">
    <property type="component" value="Unassembled WGS sequence"/>
</dbReference>
<evidence type="ECO:0000256" key="3">
    <source>
        <dbReference type="ARBA" id="ARBA00022603"/>
    </source>
</evidence>
<dbReference type="Pfam" id="PF04072">
    <property type="entry name" value="LCM"/>
    <property type="match status" value="1"/>
</dbReference>
<dbReference type="RefSeq" id="WP_190266982.1">
    <property type="nucleotide sequence ID" value="NZ_BAABAD010000004.1"/>
</dbReference>
<evidence type="ECO:0000313" key="7">
    <source>
        <dbReference type="EMBL" id="MBD1320279.1"/>
    </source>
</evidence>
<evidence type="ECO:0000256" key="6">
    <source>
        <dbReference type="RuleBase" id="RU362030"/>
    </source>
</evidence>
<organism evidence="7 8">
    <name type="scientific">Gordonia hankookensis</name>
    <dbReference type="NCBI Taxonomy" id="589403"/>
    <lineage>
        <taxon>Bacteria</taxon>
        <taxon>Bacillati</taxon>
        <taxon>Actinomycetota</taxon>
        <taxon>Actinomycetes</taxon>
        <taxon>Mycobacteriales</taxon>
        <taxon>Gordoniaceae</taxon>
        <taxon>Gordonia</taxon>
    </lineage>
</organism>
<dbReference type="NCBIfam" id="TIGR00027">
    <property type="entry name" value="mthyl_TIGR00027"/>
    <property type="match status" value="1"/>
</dbReference>
<keyword evidence="8" id="KW-1185">Reference proteome</keyword>
<comment type="function">
    <text evidence="1 6">Exhibits S-adenosyl-L-methionine-dependent methyltransferase activity.</text>
</comment>
<dbReference type="GO" id="GO:0032259">
    <property type="term" value="P:methylation"/>
    <property type="evidence" value="ECO:0007669"/>
    <property type="project" value="UniProtKB-KW"/>
</dbReference>
<sequence>MSELDAVGRTALGVAWARATESSRRDALFHDPLAEAIARVRPRPYPAERDSEDSRVEVEAMYLWLVARTLFLDDVLADAAAAGIRQFVILGSGLDGRGFRSGLTPDSRLFEVDRPAVVDVKEAVVAEVGIEPVVDRRPVRCDLVDDWLRALQDNGFRPDEPSAWLAEGLLAYLPADVVTRVIDGVSVAATADSRIGVTVRRARRRAPGRDDPFAEIRALWHDNPDVPAALDAAGWECSLSDTGSVLAAHGRPINRPGMSSASLLAGTRRG</sequence>